<evidence type="ECO:0000256" key="2">
    <source>
        <dbReference type="RuleBase" id="RU000363"/>
    </source>
</evidence>
<protein>
    <submittedName>
        <fullName evidence="3">SDR family oxidoreductase</fullName>
    </submittedName>
</protein>
<dbReference type="Proteomes" id="UP001501470">
    <property type="component" value="Unassembled WGS sequence"/>
</dbReference>
<accession>A0ABN2ADR3</accession>
<dbReference type="InterPro" id="IPR036291">
    <property type="entry name" value="NAD(P)-bd_dom_sf"/>
</dbReference>
<dbReference type="EMBL" id="BAAAQD010000005">
    <property type="protein sequence ID" value="GAA1515265.1"/>
    <property type="molecule type" value="Genomic_DNA"/>
</dbReference>
<dbReference type="Pfam" id="PF00106">
    <property type="entry name" value="adh_short"/>
    <property type="match status" value="1"/>
</dbReference>
<keyword evidence="1" id="KW-0560">Oxidoreductase</keyword>
<evidence type="ECO:0000256" key="1">
    <source>
        <dbReference type="ARBA" id="ARBA00023002"/>
    </source>
</evidence>
<evidence type="ECO:0000313" key="4">
    <source>
        <dbReference type="Proteomes" id="UP001501470"/>
    </source>
</evidence>
<organism evidence="3 4">
    <name type="scientific">Dactylosporangium maewongense</name>
    <dbReference type="NCBI Taxonomy" id="634393"/>
    <lineage>
        <taxon>Bacteria</taxon>
        <taxon>Bacillati</taxon>
        <taxon>Actinomycetota</taxon>
        <taxon>Actinomycetes</taxon>
        <taxon>Micromonosporales</taxon>
        <taxon>Micromonosporaceae</taxon>
        <taxon>Dactylosporangium</taxon>
    </lineage>
</organism>
<dbReference type="PANTHER" id="PTHR43157:SF31">
    <property type="entry name" value="PHOSPHATIDYLINOSITOL-GLYCAN BIOSYNTHESIS CLASS F PROTEIN"/>
    <property type="match status" value="1"/>
</dbReference>
<gene>
    <name evidence="3" type="ORF">GCM10009827_032590</name>
</gene>
<reference evidence="3 4" key="1">
    <citation type="journal article" date="2019" name="Int. J. Syst. Evol. Microbiol.">
        <title>The Global Catalogue of Microorganisms (GCM) 10K type strain sequencing project: providing services to taxonomists for standard genome sequencing and annotation.</title>
        <authorList>
            <consortium name="The Broad Institute Genomics Platform"/>
            <consortium name="The Broad Institute Genome Sequencing Center for Infectious Disease"/>
            <person name="Wu L."/>
            <person name="Ma J."/>
        </authorList>
    </citation>
    <scope>NUCLEOTIDE SEQUENCE [LARGE SCALE GENOMIC DNA]</scope>
    <source>
        <strain evidence="3 4">JCM 15933</strain>
    </source>
</reference>
<dbReference type="RefSeq" id="WP_344502740.1">
    <property type="nucleotide sequence ID" value="NZ_BAAAQD010000005.1"/>
</dbReference>
<dbReference type="PRINTS" id="PR00080">
    <property type="entry name" value="SDRFAMILY"/>
</dbReference>
<comment type="similarity">
    <text evidence="2">Belongs to the short-chain dehydrogenases/reductases (SDR) family.</text>
</comment>
<evidence type="ECO:0000313" key="3">
    <source>
        <dbReference type="EMBL" id="GAA1515265.1"/>
    </source>
</evidence>
<sequence length="269" mass="28237">MARAAPRLGAAGLTVLLHGRDPDKVARGVAEVRAAGGTAEGLVADLASLAEVDRLAAAVAGRDDLTILVNNAGVGFGPPGGAREESADGHELRWAVNFLAPVRLTTALLPTLTANAPAKVVNVGSIGQAPIDFDDVELRRSYDGVTAYRRSKLALAAWSLDLADDLAGELEGRLAGGEVSVNCLHPATFMDTQMVHDYGAAPRSTVQEGGEATLRLILHERGTGGFFDGDRPARAHPDAYDPEVRRRLRAMFGSAATGKAQTHEQSDCR</sequence>
<dbReference type="Gene3D" id="3.40.50.720">
    <property type="entry name" value="NAD(P)-binding Rossmann-like Domain"/>
    <property type="match status" value="1"/>
</dbReference>
<dbReference type="PRINTS" id="PR00081">
    <property type="entry name" value="GDHRDH"/>
</dbReference>
<name>A0ABN2ADR3_9ACTN</name>
<dbReference type="InterPro" id="IPR002347">
    <property type="entry name" value="SDR_fam"/>
</dbReference>
<comment type="caution">
    <text evidence="3">The sequence shown here is derived from an EMBL/GenBank/DDBJ whole genome shotgun (WGS) entry which is preliminary data.</text>
</comment>
<proteinExistence type="inferred from homology"/>
<dbReference type="PANTHER" id="PTHR43157">
    <property type="entry name" value="PHOSPHATIDYLINOSITOL-GLYCAN BIOSYNTHESIS CLASS F PROTEIN-RELATED"/>
    <property type="match status" value="1"/>
</dbReference>
<keyword evidence="4" id="KW-1185">Reference proteome</keyword>
<dbReference type="SUPFAM" id="SSF51735">
    <property type="entry name" value="NAD(P)-binding Rossmann-fold domains"/>
    <property type="match status" value="1"/>
</dbReference>